<feature type="region of interest" description="Disordered" evidence="2">
    <location>
        <begin position="334"/>
        <end position="374"/>
    </location>
</feature>
<gene>
    <name evidence="3" type="ORF">MATL_G00082520</name>
</gene>
<feature type="compositionally biased region" description="Basic and acidic residues" evidence="2">
    <location>
        <begin position="563"/>
        <end position="573"/>
    </location>
</feature>
<dbReference type="OrthoDB" id="8857014at2759"/>
<dbReference type="AlphaFoldDB" id="A0A9D3T717"/>
<dbReference type="Proteomes" id="UP001046870">
    <property type="component" value="Chromosome 6"/>
</dbReference>
<feature type="compositionally biased region" description="Basic and acidic residues" evidence="2">
    <location>
        <begin position="334"/>
        <end position="345"/>
    </location>
</feature>
<proteinExistence type="predicted"/>
<evidence type="ECO:0000256" key="2">
    <source>
        <dbReference type="SAM" id="MobiDB-lite"/>
    </source>
</evidence>
<keyword evidence="1" id="KW-0175">Coiled coil</keyword>
<dbReference type="Pfam" id="PF05477">
    <property type="entry name" value="SURF2"/>
    <property type="match status" value="1"/>
</dbReference>
<evidence type="ECO:0000313" key="3">
    <source>
        <dbReference type="EMBL" id="KAG7476408.1"/>
    </source>
</evidence>
<accession>A0A9D3T717</accession>
<evidence type="ECO:0000313" key="4">
    <source>
        <dbReference type="Proteomes" id="UP001046870"/>
    </source>
</evidence>
<feature type="compositionally biased region" description="Low complexity" evidence="2">
    <location>
        <begin position="464"/>
        <end position="483"/>
    </location>
</feature>
<feature type="compositionally biased region" description="Basic residues" evidence="2">
    <location>
        <begin position="433"/>
        <end position="463"/>
    </location>
</feature>
<dbReference type="PANTHER" id="PTHR34348">
    <property type="entry name" value="SURFEIT LOCUS PROTEIN 2"/>
    <property type="match status" value="1"/>
</dbReference>
<feature type="compositionally biased region" description="Polar residues" evidence="2">
    <location>
        <begin position="411"/>
        <end position="427"/>
    </location>
</feature>
<feature type="region of interest" description="Disordered" evidence="2">
    <location>
        <begin position="390"/>
        <end position="493"/>
    </location>
</feature>
<feature type="region of interest" description="Disordered" evidence="2">
    <location>
        <begin position="126"/>
        <end position="169"/>
    </location>
</feature>
<comment type="caution">
    <text evidence="3">The sequence shown here is derived from an EMBL/GenBank/DDBJ whole genome shotgun (WGS) entry which is preliminary data.</text>
</comment>
<protein>
    <recommendedName>
        <fullName evidence="5">Surfeit locus protein 2</fullName>
    </recommendedName>
</protein>
<name>A0A9D3T717_MEGAT</name>
<feature type="compositionally biased region" description="Basic and acidic residues" evidence="2">
    <location>
        <begin position="133"/>
        <end position="144"/>
    </location>
</feature>
<organism evidence="3 4">
    <name type="scientific">Megalops atlanticus</name>
    <name type="common">Tarpon</name>
    <name type="synonym">Clupea gigantea</name>
    <dbReference type="NCBI Taxonomy" id="7932"/>
    <lineage>
        <taxon>Eukaryota</taxon>
        <taxon>Metazoa</taxon>
        <taxon>Chordata</taxon>
        <taxon>Craniata</taxon>
        <taxon>Vertebrata</taxon>
        <taxon>Euteleostomi</taxon>
        <taxon>Actinopterygii</taxon>
        <taxon>Neopterygii</taxon>
        <taxon>Teleostei</taxon>
        <taxon>Elopiformes</taxon>
        <taxon>Megalopidae</taxon>
        <taxon>Megalops</taxon>
    </lineage>
</organism>
<reference evidence="3" key="1">
    <citation type="submission" date="2021-01" db="EMBL/GenBank/DDBJ databases">
        <authorList>
            <person name="Zahm M."/>
            <person name="Roques C."/>
            <person name="Cabau C."/>
            <person name="Klopp C."/>
            <person name="Donnadieu C."/>
            <person name="Jouanno E."/>
            <person name="Lampietro C."/>
            <person name="Louis A."/>
            <person name="Herpin A."/>
            <person name="Echchiki A."/>
            <person name="Berthelot C."/>
            <person name="Parey E."/>
            <person name="Roest-Crollius H."/>
            <person name="Braasch I."/>
            <person name="Postlethwait J."/>
            <person name="Bobe J."/>
            <person name="Montfort J."/>
            <person name="Bouchez O."/>
            <person name="Begum T."/>
            <person name="Mejri S."/>
            <person name="Adams A."/>
            <person name="Chen W.-J."/>
            <person name="Guiguen Y."/>
        </authorList>
    </citation>
    <scope>NUCLEOTIDE SEQUENCE</scope>
    <source>
        <strain evidence="3">YG-15Mar2019-1</strain>
        <tissue evidence="3">Brain</tissue>
    </source>
</reference>
<evidence type="ECO:0008006" key="5">
    <source>
        <dbReference type="Google" id="ProtNLM"/>
    </source>
</evidence>
<evidence type="ECO:0000256" key="1">
    <source>
        <dbReference type="SAM" id="Coils"/>
    </source>
</evidence>
<sequence length="866" mass="96468">MEDIPADVKAFIQDHPFLQLTEAKKIKCTLNGHEFPCSLKELQNFTAGKKYEKLSAAAQFNYSQYEPHVVPSTKQPNQLFCKLTLRHINRLPHHVLRHVNGKRYQRALQKYEECVRQGVAFVPARLKQKKPKHSGEGERRRGEFWEPSSGEGEGSDSEDSMSDLYPSSMFSLKKPLNGEAEMVEAEGSDDFQTDSDEEEATLMEVDKQASQKRRKVQSAGFKKKFKIDGKTAVFALPESHRLRSRARRFMPNSRTHAMASCSPRFTWCTCRKHKIPSKDTHELCLHCLGIQHAKEAVLEYGKCPHCAKMDWSTCINRLTKVQEVIYRENQLKKTEAAQSEAHPKPETTLVPVSESKVTKDPAPAPPPAAPLTATPVASSTVPVMFTILSPPPMQTEANPSILRGAHPSPLAVQQSGAPASSVAQSSPDLVRASRSHKRRHFSTCHSRCSKRAKRSHGHRRRRAPSSSLSSSPSWSSSDSSCSSARQERKSRRVKLERQQGRLLELVQQKLEAQAQAIQAQWTLLEKRIEALEKKAAEPQAATSAPATAQPAPPASALPSTSSQERRQEAEPRAESGPSTDVSVREPALPCVVKQEEEPTSISAGANGEVESEGDGEEAPLLPEDPLSRQDLLTATELQSLIARAAKYLGIDFPSTPGNTSPEPTMVPEFEELVQSTWSNPASSRPFREVFSKMYRLHDCQAPAYDRMPQVNRFMSAIFQAVKPSEHKEAAMPAERWRFTETLAERVYQTAGMLARTANYLRYLSDYQKRLLVEITEDRPAQRFVTVLNELKLIGQFTFQLSSHQAELSGRVMASSVAIRRQVWMAKTNYTDALKATVADLPFVVSHTFEAGVGAAPSDTVCKQETS</sequence>
<feature type="coiled-coil region" evidence="1">
    <location>
        <begin position="495"/>
        <end position="534"/>
    </location>
</feature>
<dbReference type="InterPro" id="IPR008833">
    <property type="entry name" value="Surf2"/>
</dbReference>
<feature type="region of interest" description="Disordered" evidence="2">
    <location>
        <begin position="535"/>
        <end position="623"/>
    </location>
</feature>
<dbReference type="EMBL" id="JAFDVH010000006">
    <property type="protein sequence ID" value="KAG7476408.1"/>
    <property type="molecule type" value="Genomic_DNA"/>
</dbReference>
<feature type="compositionally biased region" description="Low complexity" evidence="2">
    <location>
        <begin position="537"/>
        <end position="549"/>
    </location>
</feature>
<dbReference type="PANTHER" id="PTHR34348:SF1">
    <property type="entry name" value="SURFEIT LOCUS PROTEIN 2"/>
    <property type="match status" value="1"/>
</dbReference>
<keyword evidence="4" id="KW-1185">Reference proteome</keyword>
<dbReference type="Gene3D" id="1.10.287.3160">
    <property type="match status" value="1"/>
</dbReference>